<protein>
    <recommendedName>
        <fullName evidence="3">Transposase</fullName>
    </recommendedName>
</protein>
<organism evidence="1 2">
    <name type="scientific">Dermacoccus barathri</name>
    <dbReference type="NCBI Taxonomy" id="322601"/>
    <lineage>
        <taxon>Bacteria</taxon>
        <taxon>Bacillati</taxon>
        <taxon>Actinomycetota</taxon>
        <taxon>Actinomycetes</taxon>
        <taxon>Micrococcales</taxon>
        <taxon>Dermacoccaceae</taxon>
        <taxon>Dermacoccus</taxon>
    </lineage>
</organism>
<proteinExistence type="predicted"/>
<evidence type="ECO:0000313" key="2">
    <source>
        <dbReference type="Proteomes" id="UP001501288"/>
    </source>
</evidence>
<reference evidence="1 2" key="1">
    <citation type="journal article" date="2019" name="Int. J. Syst. Evol. Microbiol.">
        <title>The Global Catalogue of Microorganisms (GCM) 10K type strain sequencing project: providing services to taxonomists for standard genome sequencing and annotation.</title>
        <authorList>
            <consortium name="The Broad Institute Genomics Platform"/>
            <consortium name="The Broad Institute Genome Sequencing Center for Infectious Disease"/>
            <person name="Wu L."/>
            <person name="Ma J."/>
        </authorList>
    </citation>
    <scope>NUCLEOTIDE SEQUENCE [LARGE SCALE GENOMIC DNA]</scope>
    <source>
        <strain evidence="1 2">JCM 14588</strain>
    </source>
</reference>
<dbReference type="Proteomes" id="UP001501288">
    <property type="component" value="Unassembled WGS sequence"/>
</dbReference>
<dbReference type="EMBL" id="BAAANV010000010">
    <property type="protein sequence ID" value="GAA1531957.1"/>
    <property type="molecule type" value="Genomic_DNA"/>
</dbReference>
<gene>
    <name evidence="1" type="ORF">GCM10009762_02520</name>
</gene>
<comment type="caution">
    <text evidence="1">The sequence shown here is derived from an EMBL/GenBank/DDBJ whole genome shotgun (WGS) entry which is preliminary data.</text>
</comment>
<accession>A0ABN2B4U2</accession>
<sequence length="78" mass="8487">MRRYRCADWTRGRQDTSAAAELSHTGLRWALGGIVVAHLTVARVAEGLGVAWDTANNAVLAEGKRRLINDPTRCGAVR</sequence>
<evidence type="ECO:0000313" key="1">
    <source>
        <dbReference type="EMBL" id="GAA1531957.1"/>
    </source>
</evidence>
<keyword evidence="2" id="KW-1185">Reference proteome</keyword>
<name>A0ABN2B4U2_9MICO</name>
<evidence type="ECO:0008006" key="3">
    <source>
        <dbReference type="Google" id="ProtNLM"/>
    </source>
</evidence>